<dbReference type="PROSITE" id="PS00018">
    <property type="entry name" value="EF_HAND_1"/>
    <property type="match status" value="2"/>
</dbReference>
<keyword evidence="1" id="KW-0479">Metal-binding</keyword>
<keyword evidence="2" id="KW-0677">Repeat</keyword>
<sequence>MPRTGDPDRSRAHFTRRHRVFAGPEQLQSITVCQEEAASSMGVYPGVSVAMTESDDVDNMTEGKYVYWMDQDSDVPRGHLGEVVEVLEEDGKRRVQFPQGRWKLKADGLNVSDLQKGTFVHSTSDDYDFDVIGEILDLDDGKLIVEIKGEKVKQKPKKLVKCDFQPGMYVFWTRSDDDIPAGHIGTVLGDLNDEGRVKVKFPNGCWRFRPREMVRCHIQHNSYVQWKNHDDDIAKGEIGQVVGSLNDEGKVKVQFAKGCWRFAPETLFAHEMQLGSFVTWSSHDDDVPKGDVGRVIGIKPDEGRLRVQFPKGTWTFKANKLKLHHVQPGMFVHWTHSDDDIPRGSIGEVVRMRDKKNRVGVQWPQGQWGIKPKELKVLPFQKSDRVQWTTSDDDIPEGDLGIVMGISYEEDGTATRLSVKWTKGRWAMKVGQLKASNLDADSINQLKSTFKRFDKNGDGKLTVEELASVLGRLGEGGLSEDECQQLFDSLDKDSDGKLTANEFIDYIFGGEATGSQRKLLGEGFGLEDLVGTGDQSEEEEDDDNPNDSNNGGGGNVIVDPPPAVISNDPAVMEGIGPDTSVSRAEWASAMLAVGVCRQAALDSFDSCQAAMGQEGDLTVQSLAAELNGLGGAPGVEELRDAIGKVKCGSVNAVDLDAPAEESDFERELAMKTGM</sequence>
<dbReference type="OrthoDB" id="442423at2759"/>
<dbReference type="InterPro" id="IPR002048">
    <property type="entry name" value="EF_hand_dom"/>
</dbReference>
<dbReference type="SUPFAM" id="SSF47473">
    <property type="entry name" value="EF-hand"/>
    <property type="match status" value="1"/>
</dbReference>
<dbReference type="Proteomes" id="UP000604046">
    <property type="component" value="Unassembled WGS sequence"/>
</dbReference>
<comment type="caution">
    <text evidence="6">The sequence shown here is derived from an EMBL/GenBank/DDBJ whole genome shotgun (WGS) entry which is preliminary data.</text>
</comment>
<dbReference type="AlphaFoldDB" id="A0A812RTG1"/>
<organism evidence="6 7">
    <name type="scientific">Symbiodinium natans</name>
    <dbReference type="NCBI Taxonomy" id="878477"/>
    <lineage>
        <taxon>Eukaryota</taxon>
        <taxon>Sar</taxon>
        <taxon>Alveolata</taxon>
        <taxon>Dinophyceae</taxon>
        <taxon>Suessiales</taxon>
        <taxon>Symbiodiniaceae</taxon>
        <taxon>Symbiodinium</taxon>
    </lineage>
</organism>
<dbReference type="EMBL" id="CAJNDS010002372">
    <property type="protein sequence ID" value="CAE7453444.1"/>
    <property type="molecule type" value="Genomic_DNA"/>
</dbReference>
<feature type="compositionally biased region" description="Acidic residues" evidence="4">
    <location>
        <begin position="535"/>
        <end position="545"/>
    </location>
</feature>
<feature type="region of interest" description="Disordered" evidence="4">
    <location>
        <begin position="526"/>
        <end position="559"/>
    </location>
</feature>
<keyword evidence="3" id="KW-0106">Calcium</keyword>
<dbReference type="Pfam" id="PF13499">
    <property type="entry name" value="EF-hand_7"/>
    <property type="match status" value="1"/>
</dbReference>
<evidence type="ECO:0000259" key="5">
    <source>
        <dbReference type="PROSITE" id="PS50222"/>
    </source>
</evidence>
<dbReference type="GO" id="GO:0005509">
    <property type="term" value="F:calcium ion binding"/>
    <property type="evidence" value="ECO:0007669"/>
    <property type="project" value="InterPro"/>
</dbReference>
<feature type="domain" description="EF-hand" evidence="5">
    <location>
        <begin position="478"/>
        <end position="513"/>
    </location>
</feature>
<dbReference type="InterPro" id="IPR018247">
    <property type="entry name" value="EF_Hand_1_Ca_BS"/>
</dbReference>
<feature type="domain" description="EF-hand" evidence="5">
    <location>
        <begin position="441"/>
        <end position="476"/>
    </location>
</feature>
<evidence type="ECO:0000256" key="4">
    <source>
        <dbReference type="SAM" id="MobiDB-lite"/>
    </source>
</evidence>
<dbReference type="CDD" id="cd00051">
    <property type="entry name" value="EFh"/>
    <property type="match status" value="1"/>
</dbReference>
<dbReference type="PANTHER" id="PTHR10891">
    <property type="entry name" value="EF-HAND CALCIUM-BINDING DOMAIN CONTAINING PROTEIN"/>
    <property type="match status" value="1"/>
</dbReference>
<gene>
    <name evidence="6" type="primary">CML22</name>
    <name evidence="6" type="ORF">SNAT2548_LOCUS24882</name>
</gene>
<dbReference type="Gene3D" id="1.10.238.10">
    <property type="entry name" value="EF-hand"/>
    <property type="match status" value="1"/>
</dbReference>
<accession>A0A812RTG1</accession>
<evidence type="ECO:0000256" key="2">
    <source>
        <dbReference type="ARBA" id="ARBA00022737"/>
    </source>
</evidence>
<dbReference type="PROSITE" id="PS50222">
    <property type="entry name" value="EF_HAND_2"/>
    <property type="match status" value="2"/>
</dbReference>
<reference evidence="6" key="1">
    <citation type="submission" date="2021-02" db="EMBL/GenBank/DDBJ databases">
        <authorList>
            <person name="Dougan E. K."/>
            <person name="Rhodes N."/>
            <person name="Thang M."/>
            <person name="Chan C."/>
        </authorList>
    </citation>
    <scope>NUCLEOTIDE SEQUENCE</scope>
</reference>
<evidence type="ECO:0000256" key="3">
    <source>
        <dbReference type="ARBA" id="ARBA00022837"/>
    </source>
</evidence>
<evidence type="ECO:0000313" key="7">
    <source>
        <dbReference type="Proteomes" id="UP000604046"/>
    </source>
</evidence>
<dbReference type="SMART" id="SM00054">
    <property type="entry name" value="EFh"/>
    <property type="match status" value="2"/>
</dbReference>
<name>A0A812RTG1_9DINO</name>
<keyword evidence="7" id="KW-1185">Reference proteome</keyword>
<dbReference type="InterPro" id="IPR039647">
    <property type="entry name" value="EF_hand_pair_protein_CML-like"/>
</dbReference>
<evidence type="ECO:0000256" key="1">
    <source>
        <dbReference type="ARBA" id="ARBA00022723"/>
    </source>
</evidence>
<dbReference type="InterPro" id="IPR011992">
    <property type="entry name" value="EF-hand-dom_pair"/>
</dbReference>
<protein>
    <submittedName>
        <fullName evidence="6">CML22 protein</fullName>
    </submittedName>
</protein>
<evidence type="ECO:0000313" key="6">
    <source>
        <dbReference type="EMBL" id="CAE7453444.1"/>
    </source>
</evidence>
<proteinExistence type="predicted"/>